<dbReference type="EMBL" id="LGRB01000010">
    <property type="protein sequence ID" value="OCT50059.1"/>
    <property type="molecule type" value="Genomic_DNA"/>
</dbReference>
<feature type="region of interest" description="Disordered" evidence="1">
    <location>
        <begin position="44"/>
        <end position="89"/>
    </location>
</feature>
<reference evidence="3" key="1">
    <citation type="submission" date="2015-07" db="EMBL/GenBank/DDBJ databases">
        <authorList>
            <person name="Teixeira M.M."/>
            <person name="Souza R.C."/>
            <person name="Almeida L.G."/>
            <person name="Vicente V.A."/>
            <person name="de Hoog S."/>
            <person name="Bocca A.L."/>
            <person name="de Almeida S.R."/>
            <person name="Vasconcelos A.T."/>
            <person name="Felipe M.S."/>
        </authorList>
    </citation>
    <scope>NUCLEOTIDE SEQUENCE [LARGE SCALE GENOMIC DNA]</scope>
    <source>
        <strain evidence="3">KSF</strain>
    </source>
</reference>
<gene>
    <name evidence="2" type="ORF">CLCR_07810</name>
</gene>
<accession>A0A1C1CNI6</accession>
<protein>
    <submittedName>
        <fullName evidence="2">Uncharacterized protein</fullName>
    </submittedName>
</protein>
<sequence length="89" mass="9571">MDLSQSRINPLGIIAANVRPRTENEGSIAALYEWGDEITTDLMDRDFQSDNGQPGPLRRADEAGSGKADEGAQRRSLKVVDGVEGARTG</sequence>
<name>A0A1C1CNI6_9EURO</name>
<dbReference type="VEuPathDB" id="FungiDB:CLCR_07810"/>
<proteinExistence type="predicted"/>
<comment type="caution">
    <text evidence="2">The sequence shown here is derived from an EMBL/GenBank/DDBJ whole genome shotgun (WGS) entry which is preliminary data.</text>
</comment>
<evidence type="ECO:0000256" key="1">
    <source>
        <dbReference type="SAM" id="MobiDB-lite"/>
    </source>
</evidence>
<keyword evidence="3" id="KW-1185">Reference proteome</keyword>
<dbReference type="AlphaFoldDB" id="A0A1C1CNI6"/>
<feature type="compositionally biased region" description="Basic and acidic residues" evidence="1">
    <location>
        <begin position="58"/>
        <end position="73"/>
    </location>
</feature>
<evidence type="ECO:0000313" key="3">
    <source>
        <dbReference type="Proteomes" id="UP000094526"/>
    </source>
</evidence>
<evidence type="ECO:0000313" key="2">
    <source>
        <dbReference type="EMBL" id="OCT50059.1"/>
    </source>
</evidence>
<organism evidence="2 3">
    <name type="scientific">Cladophialophora carrionii</name>
    <dbReference type="NCBI Taxonomy" id="86049"/>
    <lineage>
        <taxon>Eukaryota</taxon>
        <taxon>Fungi</taxon>
        <taxon>Dikarya</taxon>
        <taxon>Ascomycota</taxon>
        <taxon>Pezizomycotina</taxon>
        <taxon>Eurotiomycetes</taxon>
        <taxon>Chaetothyriomycetidae</taxon>
        <taxon>Chaetothyriales</taxon>
        <taxon>Herpotrichiellaceae</taxon>
        <taxon>Cladophialophora</taxon>
    </lineage>
</organism>
<dbReference type="Proteomes" id="UP000094526">
    <property type="component" value="Unassembled WGS sequence"/>
</dbReference>